<evidence type="ECO:0000313" key="1">
    <source>
        <dbReference type="EMBL" id="KZT67952.1"/>
    </source>
</evidence>
<dbReference type="STRING" id="1314783.A0A165PA67"/>
<feature type="non-terminal residue" evidence="1">
    <location>
        <position position="1"/>
    </location>
</feature>
<reference evidence="1 2" key="1">
    <citation type="journal article" date="2016" name="Mol. Biol. Evol.">
        <title>Comparative Genomics of Early-Diverging Mushroom-Forming Fungi Provides Insights into the Origins of Lignocellulose Decay Capabilities.</title>
        <authorList>
            <person name="Nagy L.G."/>
            <person name="Riley R."/>
            <person name="Tritt A."/>
            <person name="Adam C."/>
            <person name="Daum C."/>
            <person name="Floudas D."/>
            <person name="Sun H."/>
            <person name="Yadav J.S."/>
            <person name="Pangilinan J."/>
            <person name="Larsson K.H."/>
            <person name="Matsuura K."/>
            <person name="Barry K."/>
            <person name="Labutti K."/>
            <person name="Kuo R."/>
            <person name="Ohm R.A."/>
            <person name="Bhattacharya S.S."/>
            <person name="Shirouzu T."/>
            <person name="Yoshinaga Y."/>
            <person name="Martin F.M."/>
            <person name="Grigoriev I.V."/>
            <person name="Hibbett D.S."/>
        </authorList>
    </citation>
    <scope>NUCLEOTIDE SEQUENCE [LARGE SCALE GENOMIC DNA]</scope>
    <source>
        <strain evidence="1 2">L-15889</strain>
    </source>
</reference>
<protein>
    <submittedName>
        <fullName evidence="1">Uncharacterized protein</fullName>
    </submittedName>
</protein>
<evidence type="ECO:0000313" key="2">
    <source>
        <dbReference type="Proteomes" id="UP000076727"/>
    </source>
</evidence>
<name>A0A165PA67_9APHY</name>
<organism evidence="1 2">
    <name type="scientific">Daedalea quercina L-15889</name>
    <dbReference type="NCBI Taxonomy" id="1314783"/>
    <lineage>
        <taxon>Eukaryota</taxon>
        <taxon>Fungi</taxon>
        <taxon>Dikarya</taxon>
        <taxon>Basidiomycota</taxon>
        <taxon>Agaricomycotina</taxon>
        <taxon>Agaricomycetes</taxon>
        <taxon>Polyporales</taxon>
        <taxon>Fomitopsis</taxon>
    </lineage>
</organism>
<sequence length="111" mass="12337">SYVFGWADASASLAATLLKLSLFITLSRLIWGIDFSAPLDPKPQRPVVPDIANEEATWSKGFVSAPYPFEVKFAARSATHTELICSSFNAVQSEWRRMRLDVDERQSLSAS</sequence>
<proteinExistence type="predicted"/>
<dbReference type="EMBL" id="KV429071">
    <property type="protein sequence ID" value="KZT67952.1"/>
    <property type="molecule type" value="Genomic_DNA"/>
</dbReference>
<dbReference type="Proteomes" id="UP000076727">
    <property type="component" value="Unassembled WGS sequence"/>
</dbReference>
<keyword evidence="2" id="KW-1185">Reference proteome</keyword>
<accession>A0A165PA67</accession>
<gene>
    <name evidence="1" type="ORF">DAEQUDRAFT_672247</name>
</gene>
<dbReference type="OrthoDB" id="3934656at2759"/>
<dbReference type="AlphaFoldDB" id="A0A165PA67"/>